<evidence type="ECO:0000256" key="2">
    <source>
        <dbReference type="SAM" id="MobiDB-lite"/>
    </source>
</evidence>
<dbReference type="RefSeq" id="WP_131011354.1">
    <property type="nucleotide sequence ID" value="NZ_SIRE01000002.1"/>
</dbReference>
<organism evidence="4 5">
    <name type="scientific">Paenibacillus thalictri</name>
    <dbReference type="NCBI Taxonomy" id="2527873"/>
    <lineage>
        <taxon>Bacteria</taxon>
        <taxon>Bacillati</taxon>
        <taxon>Bacillota</taxon>
        <taxon>Bacilli</taxon>
        <taxon>Bacillales</taxon>
        <taxon>Paenibacillaceae</taxon>
        <taxon>Paenibacillus</taxon>
    </lineage>
</organism>
<keyword evidence="5" id="KW-1185">Reference proteome</keyword>
<dbReference type="Proteomes" id="UP000293142">
    <property type="component" value="Unassembled WGS sequence"/>
</dbReference>
<comment type="caution">
    <text evidence="4">The sequence shown here is derived from an EMBL/GenBank/DDBJ whole genome shotgun (WGS) entry which is preliminary data.</text>
</comment>
<dbReference type="PROSITE" id="PS51257">
    <property type="entry name" value="PROKAR_LIPOPROTEIN"/>
    <property type="match status" value="1"/>
</dbReference>
<name>A0A4Q9DWW8_9BACL</name>
<dbReference type="OrthoDB" id="2665103at2"/>
<dbReference type="EMBL" id="SIRE01000002">
    <property type="protein sequence ID" value="TBL81569.1"/>
    <property type="molecule type" value="Genomic_DNA"/>
</dbReference>
<evidence type="ECO:0000256" key="1">
    <source>
        <dbReference type="ARBA" id="ARBA00022729"/>
    </source>
</evidence>
<feature type="compositionally biased region" description="Polar residues" evidence="2">
    <location>
        <begin position="97"/>
        <end position="106"/>
    </location>
</feature>
<sequence length="168" mass="17455">MKYAALIALLLLVLSGCSQKDAAAGNPGNAESTPPTTNTETQTNPAPAGTDSQNPPNGSASATPAPPAATPPVTAPPANTPAETPLPPRPEGAKETPQASPQQFNQVDFGMTYEQVSKSMGQMGRLISESQDDNGMNPVQTYEYKTGDGTLKVTFRNGKVSNKTESHT</sequence>
<dbReference type="InterPro" id="IPR037873">
    <property type="entry name" value="BamE-like"/>
</dbReference>
<accession>A0A4Q9DWW8</accession>
<reference evidence="4 5" key="1">
    <citation type="submission" date="2019-02" db="EMBL/GenBank/DDBJ databases">
        <title>Paenibacillus sp. nov., isolated from surface-sterilized tissue of Thalictrum simplex L.</title>
        <authorList>
            <person name="Tuo L."/>
        </authorList>
    </citation>
    <scope>NUCLEOTIDE SEQUENCE [LARGE SCALE GENOMIC DNA]</scope>
    <source>
        <strain evidence="4 5">N2SHLJ1</strain>
    </source>
</reference>
<feature type="signal peptide" evidence="3">
    <location>
        <begin position="1"/>
        <end position="23"/>
    </location>
</feature>
<dbReference type="Gene3D" id="3.30.1450.10">
    <property type="match status" value="1"/>
</dbReference>
<evidence type="ECO:0000313" key="4">
    <source>
        <dbReference type="EMBL" id="TBL81569.1"/>
    </source>
</evidence>
<evidence type="ECO:0000313" key="5">
    <source>
        <dbReference type="Proteomes" id="UP000293142"/>
    </source>
</evidence>
<evidence type="ECO:0008006" key="6">
    <source>
        <dbReference type="Google" id="ProtNLM"/>
    </source>
</evidence>
<evidence type="ECO:0000256" key="3">
    <source>
        <dbReference type="SAM" id="SignalP"/>
    </source>
</evidence>
<keyword evidence="1 3" id="KW-0732">Signal</keyword>
<dbReference type="AlphaFoldDB" id="A0A4Q9DWW8"/>
<gene>
    <name evidence="4" type="ORF">EYB31_00715</name>
</gene>
<feature type="compositionally biased region" description="Low complexity" evidence="2">
    <location>
        <begin position="29"/>
        <end position="48"/>
    </location>
</feature>
<proteinExistence type="predicted"/>
<feature type="region of interest" description="Disordered" evidence="2">
    <location>
        <begin position="20"/>
        <end position="106"/>
    </location>
</feature>
<feature type="chain" id="PRO_5020969893" description="DUF3862 domain-containing protein" evidence="3">
    <location>
        <begin position="24"/>
        <end position="168"/>
    </location>
</feature>
<protein>
    <recommendedName>
        <fullName evidence="6">DUF3862 domain-containing protein</fullName>
    </recommendedName>
</protein>
<feature type="compositionally biased region" description="Pro residues" evidence="2">
    <location>
        <begin position="64"/>
        <end position="90"/>
    </location>
</feature>